<sequence>MKIQILFWDENEKHCFVRNSDIRFVIFAKEIRRVFPYSPLQSLFRRLPPPEVPLFRQKLGNAQIDLFATAQDYSRSGGRGRGRV</sequence>
<proteinExistence type="predicted"/>
<keyword evidence="2" id="KW-1185">Reference proteome</keyword>
<comment type="caution">
    <text evidence="1">The sequence shown here is derived from an EMBL/GenBank/DDBJ whole genome shotgun (WGS) entry which is preliminary data.</text>
</comment>
<dbReference type="RefSeq" id="WP_380600200.1">
    <property type="nucleotide sequence ID" value="NZ_JBHSDU010000003.1"/>
</dbReference>
<reference evidence="2" key="1">
    <citation type="journal article" date="2019" name="Int. J. Syst. Evol. Microbiol.">
        <title>The Global Catalogue of Microorganisms (GCM) 10K type strain sequencing project: providing services to taxonomists for standard genome sequencing and annotation.</title>
        <authorList>
            <consortium name="The Broad Institute Genomics Platform"/>
            <consortium name="The Broad Institute Genome Sequencing Center for Infectious Disease"/>
            <person name="Wu L."/>
            <person name="Ma J."/>
        </authorList>
    </citation>
    <scope>NUCLEOTIDE SEQUENCE [LARGE SCALE GENOMIC DNA]</scope>
    <source>
        <strain evidence="2">CGMCC 1.10759</strain>
    </source>
</reference>
<organism evidence="1 2">
    <name type="scientific">Steroidobacter flavus</name>
    <dbReference type="NCBI Taxonomy" id="1842136"/>
    <lineage>
        <taxon>Bacteria</taxon>
        <taxon>Pseudomonadati</taxon>
        <taxon>Pseudomonadota</taxon>
        <taxon>Gammaproteobacteria</taxon>
        <taxon>Steroidobacterales</taxon>
        <taxon>Steroidobacteraceae</taxon>
        <taxon>Steroidobacter</taxon>
    </lineage>
</organism>
<dbReference type="Proteomes" id="UP001595904">
    <property type="component" value="Unassembled WGS sequence"/>
</dbReference>
<gene>
    <name evidence="1" type="ORF">ACFPN2_17335</name>
</gene>
<evidence type="ECO:0000313" key="1">
    <source>
        <dbReference type="EMBL" id="MFC4310862.1"/>
    </source>
</evidence>
<protein>
    <submittedName>
        <fullName evidence="1">Uncharacterized protein</fullName>
    </submittedName>
</protein>
<evidence type="ECO:0000313" key="2">
    <source>
        <dbReference type="Proteomes" id="UP001595904"/>
    </source>
</evidence>
<accession>A0ABV8SUZ8</accession>
<name>A0ABV8SUZ8_9GAMM</name>
<dbReference type="EMBL" id="JBHSDU010000003">
    <property type="protein sequence ID" value="MFC4310862.1"/>
    <property type="molecule type" value="Genomic_DNA"/>
</dbReference>